<evidence type="ECO:0000313" key="3">
    <source>
        <dbReference type="Proteomes" id="UP000324800"/>
    </source>
</evidence>
<proteinExistence type="predicted"/>
<feature type="compositionally biased region" description="Pro residues" evidence="1">
    <location>
        <begin position="301"/>
        <end position="315"/>
    </location>
</feature>
<feature type="non-terminal residue" evidence="2">
    <location>
        <position position="535"/>
    </location>
</feature>
<gene>
    <name evidence="2" type="ORF">EZS28_023753</name>
</gene>
<feature type="region of interest" description="Disordered" evidence="1">
    <location>
        <begin position="428"/>
        <end position="535"/>
    </location>
</feature>
<organism evidence="2 3">
    <name type="scientific">Streblomastix strix</name>
    <dbReference type="NCBI Taxonomy" id="222440"/>
    <lineage>
        <taxon>Eukaryota</taxon>
        <taxon>Metamonada</taxon>
        <taxon>Preaxostyla</taxon>
        <taxon>Oxymonadida</taxon>
        <taxon>Streblomastigidae</taxon>
        <taxon>Streblomastix</taxon>
    </lineage>
</organism>
<comment type="caution">
    <text evidence="2">The sequence shown here is derived from an EMBL/GenBank/DDBJ whole genome shotgun (WGS) entry which is preliminary data.</text>
</comment>
<evidence type="ECO:0000256" key="1">
    <source>
        <dbReference type="SAM" id="MobiDB-lite"/>
    </source>
</evidence>
<dbReference type="AlphaFoldDB" id="A0A5J4VE39"/>
<sequence>MSKNSIKPEPSEPGLFVNFDTPKFTTKTPVATAVEQPEMGDEIGKFLQAELQPTLQDIERQLTPRQAVSERTQMVMAKVLEAMTGVQANEIDFWATNILNEQNGEARRREIHGPSLLPVTSVTVPDEVVDAKRSLIDKILQSEQALALYNFRIGEGMLAHLCEQQEDNLAIDILSQMIHNLREAERTHFARAWNENGTNANYFNLAANSINSHLNSEAGSHMLGAQVIARSDTANKDAIGITNLLFGIQQLGKARVKTKRFRQLAPSAIWKQVMRPMLNQNENQALAQNQEIQIRRIQDDMPPPGSGPRDQPPPGHGLYAQGNAAIPQSTIFPPTLNAEQETPGIPNILTKETIKDHMHKWMLKGFDLLPVGKDDEGNHWPGFGPGVPHAKDWRKAKQQGQILSMDDVRAFWKEHHFDLKIACVRRDYDSEDDSETLQPTKTTRREFRNKFGRSRNRSLSPHSKRSRYDYPDRGSESRERSGSRSYSRPREHQSSRETTDKGYNAFETRNEQRGRGRGTYRGRGYNYQGKGSNYQ</sequence>
<feature type="compositionally biased region" description="Basic and acidic residues" evidence="1">
    <location>
        <begin position="466"/>
        <end position="500"/>
    </location>
</feature>
<name>A0A5J4VE39_9EUKA</name>
<feature type="region of interest" description="Disordered" evidence="1">
    <location>
        <begin position="298"/>
        <end position="321"/>
    </location>
</feature>
<dbReference type="Proteomes" id="UP000324800">
    <property type="component" value="Unassembled WGS sequence"/>
</dbReference>
<protein>
    <submittedName>
        <fullName evidence="2">Uncharacterized protein</fullName>
    </submittedName>
</protein>
<evidence type="ECO:0000313" key="2">
    <source>
        <dbReference type="EMBL" id="KAA6380722.1"/>
    </source>
</evidence>
<dbReference type="EMBL" id="SNRW01007743">
    <property type="protein sequence ID" value="KAA6380722.1"/>
    <property type="molecule type" value="Genomic_DNA"/>
</dbReference>
<reference evidence="2 3" key="1">
    <citation type="submission" date="2019-03" db="EMBL/GenBank/DDBJ databases">
        <title>Single cell metagenomics reveals metabolic interactions within the superorganism composed of flagellate Streblomastix strix and complex community of Bacteroidetes bacteria on its surface.</title>
        <authorList>
            <person name="Treitli S.C."/>
            <person name="Kolisko M."/>
            <person name="Husnik F."/>
            <person name="Keeling P."/>
            <person name="Hampl V."/>
        </authorList>
    </citation>
    <scope>NUCLEOTIDE SEQUENCE [LARGE SCALE GENOMIC DNA]</scope>
    <source>
        <strain evidence="2">ST1C</strain>
    </source>
</reference>
<accession>A0A5J4VE39</accession>